<sequence length="246" mass="28245">MPDAFIPYAPLDVPKPVAERVWIVDGPEIRMEFAGFGMPFPTRMTIIRLADGGLWIHSPTTDDERVFAAVAALGPVRHLIAPNTIHYWWVPDWHRRFPGATVHLAPGVNERSRRPLPPHRVLGDRAPEEWADEIDQVLVPGGLMSEVDFFHRASRTLVLTDLIENIEPRRVKNMLYRWLIRLGGAADPDGKAPRDMQWSFRKHRAEVRRAVEAMIGWAPERILLAHGRWYAENGTAELHRAFRWVL</sequence>
<dbReference type="OrthoDB" id="450111at2"/>
<dbReference type="RefSeq" id="WP_119034184.1">
    <property type="nucleotide sequence ID" value="NZ_QXDC01000002.1"/>
</dbReference>
<comment type="caution">
    <text evidence="1">The sequence shown here is derived from an EMBL/GenBank/DDBJ whole genome shotgun (WGS) entry which is preliminary data.</text>
</comment>
<evidence type="ECO:0000313" key="1">
    <source>
        <dbReference type="EMBL" id="RIA45667.1"/>
    </source>
</evidence>
<evidence type="ECO:0000313" key="2">
    <source>
        <dbReference type="Proteomes" id="UP000266568"/>
    </source>
</evidence>
<dbReference type="PANTHER" id="PTHR33835">
    <property type="entry name" value="YALI0C07656P"/>
    <property type="match status" value="1"/>
</dbReference>
<dbReference type="SUPFAM" id="SSF56281">
    <property type="entry name" value="Metallo-hydrolase/oxidoreductase"/>
    <property type="match status" value="1"/>
</dbReference>
<keyword evidence="2" id="KW-1185">Reference proteome</keyword>
<dbReference type="InterPro" id="IPR036866">
    <property type="entry name" value="RibonucZ/Hydroxyglut_hydro"/>
</dbReference>
<dbReference type="AlphaFoldDB" id="A0A397PES9"/>
<protein>
    <submittedName>
        <fullName evidence="1">Uncharacterized protein DUF4336</fullName>
    </submittedName>
</protein>
<dbReference type="PANTHER" id="PTHR33835:SF1">
    <property type="entry name" value="METALLO-BETA-LACTAMASE DOMAIN-CONTAINING PROTEIN"/>
    <property type="match status" value="1"/>
</dbReference>
<gene>
    <name evidence="1" type="ORF">DFR49_0190</name>
</gene>
<dbReference type="InterPro" id="IPR025638">
    <property type="entry name" value="DUF4336"/>
</dbReference>
<proteinExistence type="predicted"/>
<dbReference type="Proteomes" id="UP000266568">
    <property type="component" value="Unassembled WGS sequence"/>
</dbReference>
<reference evidence="1 2" key="1">
    <citation type="submission" date="2018-08" db="EMBL/GenBank/DDBJ databases">
        <title>Genomic Encyclopedia of Type Strains, Phase IV (KMG-IV): sequencing the most valuable type-strain genomes for metagenomic binning, comparative biology and taxonomic classification.</title>
        <authorList>
            <person name="Goeker M."/>
        </authorList>
    </citation>
    <scope>NUCLEOTIDE SEQUENCE [LARGE SCALE GENOMIC DNA]</scope>
    <source>
        <strain evidence="1 2">DSM 25527</strain>
    </source>
</reference>
<dbReference type="Pfam" id="PF14234">
    <property type="entry name" value="DUF4336"/>
    <property type="match status" value="1"/>
</dbReference>
<name>A0A397PES9_9SPHN</name>
<organism evidence="1 2">
    <name type="scientific">Hephaestia caeni</name>
    <dbReference type="NCBI Taxonomy" id="645617"/>
    <lineage>
        <taxon>Bacteria</taxon>
        <taxon>Pseudomonadati</taxon>
        <taxon>Pseudomonadota</taxon>
        <taxon>Alphaproteobacteria</taxon>
        <taxon>Sphingomonadales</taxon>
        <taxon>Sphingomonadaceae</taxon>
        <taxon>Hephaestia</taxon>
    </lineage>
</organism>
<dbReference type="EMBL" id="QXDC01000002">
    <property type="protein sequence ID" value="RIA45667.1"/>
    <property type="molecule type" value="Genomic_DNA"/>
</dbReference>
<accession>A0A397PES9</accession>